<reference evidence="3 4" key="1">
    <citation type="submission" date="2024-04" db="EMBL/GenBank/DDBJ databases">
        <authorList>
            <person name="Waldvogel A.-M."/>
            <person name="Schoenle A."/>
        </authorList>
    </citation>
    <scope>NUCLEOTIDE SEQUENCE [LARGE SCALE GENOMIC DNA]</scope>
</reference>
<feature type="coiled-coil region" evidence="1">
    <location>
        <begin position="267"/>
        <end position="352"/>
    </location>
</feature>
<organism evidence="3 4">
    <name type="scientific">Knipowitschia caucasica</name>
    <name type="common">Caucasian dwarf goby</name>
    <name type="synonym">Pomatoschistus caucasicus</name>
    <dbReference type="NCBI Taxonomy" id="637954"/>
    <lineage>
        <taxon>Eukaryota</taxon>
        <taxon>Metazoa</taxon>
        <taxon>Chordata</taxon>
        <taxon>Craniata</taxon>
        <taxon>Vertebrata</taxon>
        <taxon>Euteleostomi</taxon>
        <taxon>Actinopterygii</taxon>
        <taxon>Neopterygii</taxon>
        <taxon>Teleostei</taxon>
        <taxon>Neoteleostei</taxon>
        <taxon>Acanthomorphata</taxon>
        <taxon>Gobiaria</taxon>
        <taxon>Gobiiformes</taxon>
        <taxon>Gobioidei</taxon>
        <taxon>Gobiidae</taxon>
        <taxon>Gobiinae</taxon>
        <taxon>Knipowitschia</taxon>
    </lineage>
</organism>
<dbReference type="AlphaFoldDB" id="A0AAV2JKS9"/>
<dbReference type="Proteomes" id="UP001497482">
    <property type="component" value="Chromosome 13"/>
</dbReference>
<evidence type="ECO:0000313" key="3">
    <source>
        <dbReference type="EMBL" id="CAL1578162.1"/>
    </source>
</evidence>
<feature type="compositionally biased region" description="Low complexity" evidence="2">
    <location>
        <begin position="631"/>
        <end position="648"/>
    </location>
</feature>
<evidence type="ECO:0000313" key="4">
    <source>
        <dbReference type="Proteomes" id="UP001497482"/>
    </source>
</evidence>
<dbReference type="EMBL" id="OZ035835">
    <property type="protein sequence ID" value="CAL1578162.1"/>
    <property type="molecule type" value="Genomic_DNA"/>
</dbReference>
<feature type="compositionally biased region" description="Polar residues" evidence="2">
    <location>
        <begin position="606"/>
        <end position="617"/>
    </location>
</feature>
<name>A0AAV2JKS9_KNICA</name>
<gene>
    <name evidence="3" type="ORF">KC01_LOCUS9355</name>
</gene>
<keyword evidence="4" id="KW-1185">Reference proteome</keyword>
<keyword evidence="1" id="KW-0175">Coiled coil</keyword>
<evidence type="ECO:0000256" key="1">
    <source>
        <dbReference type="SAM" id="Coils"/>
    </source>
</evidence>
<evidence type="ECO:0000256" key="2">
    <source>
        <dbReference type="SAM" id="MobiDB-lite"/>
    </source>
</evidence>
<accession>A0AAV2JKS9</accession>
<protein>
    <submittedName>
        <fullName evidence="3">Uncharacterized protein</fullName>
    </submittedName>
</protein>
<proteinExistence type="predicted"/>
<feature type="compositionally biased region" description="Acidic residues" evidence="2">
    <location>
        <begin position="591"/>
        <end position="601"/>
    </location>
</feature>
<feature type="compositionally biased region" description="Polar residues" evidence="2">
    <location>
        <begin position="658"/>
        <end position="668"/>
    </location>
</feature>
<feature type="coiled-coil region" evidence="1">
    <location>
        <begin position="5"/>
        <end position="122"/>
    </location>
</feature>
<feature type="coiled-coil region" evidence="1">
    <location>
        <begin position="164"/>
        <end position="227"/>
    </location>
</feature>
<feature type="compositionally biased region" description="Polar residues" evidence="2">
    <location>
        <begin position="680"/>
        <end position="693"/>
    </location>
</feature>
<feature type="coiled-coil region" evidence="1">
    <location>
        <begin position="386"/>
        <end position="420"/>
    </location>
</feature>
<sequence>MQDEINRMSQHIQTLERKVKDQQQNLEQRNQCSTDNEKAIMNRETALLKNITRLNNDLTEKSEKVKEVGLLHEKQQRDGFRAEFKAQKKEWASENAKLVAETKKLREENRELVSQVSQLQRVIPQTGDSPSYSHEKQRRILKEEATLKNRITLLKDLTQKCKNIEELKLYVTQLLSKNEKWEERFKSYFRKMDDGFREQHELWEKDCSKKNDEIDLLRKRIVSLQDNFTTKEFYCEKLERKLKERQEVWAKEKLELEQGRSRNVHKMDKLQSEIESQSQKKKFETELLHKKVLKLQEDLETAQKKYQKEADSKLAEQQQCWDREKRELENHLSQKNHEIERLQTHEEKQQKKLLEQQGKISADFQKYHKEVEHKRNEKLECARNGHRESEQELSKKIEKIQSLQSDIEKLQSTVIELREMMETEWQIQHEELGRELERQEFITQEKLTLQKDCSRKDKLRQSLKGVRQDCLDKEVQWKEEKVELENRFKEKTLMRERLQKLKEKRAQERQPQPAIQVVPQEPLPCKKSILQLPISEGEVKDDLMDVKQKQRRKKKSKQDVKAAGPAKSKSENGEWTFFTAKPNPKVRSDTDDTDATSEESDIERFSSGQIPQGSMFNSVPEMPHSPRQIGDLSNLKLPLPPKSSTSDLNSRSKKSKKSVITFSSWSDISESDVDVAPKKASTTSMNKVYTINSPDKRREGSNKTKPSWLKRIGNFFKGFP</sequence>
<feature type="region of interest" description="Disordered" evidence="2">
    <location>
        <begin position="541"/>
        <end position="706"/>
    </location>
</feature>